<dbReference type="PANTHER" id="PTHR13696">
    <property type="entry name" value="P-LOOP CONTAINING NUCLEOSIDE TRIPHOSPHATE HYDROLASE"/>
    <property type="match status" value="1"/>
</dbReference>
<comment type="caution">
    <text evidence="2">The sequence shown here is derived from an EMBL/GenBank/DDBJ whole genome shotgun (WGS) entry which is preliminary data.</text>
</comment>
<protein>
    <submittedName>
        <fullName evidence="2">ParA family protein</fullName>
    </submittedName>
</protein>
<dbReference type="InterPro" id="IPR027417">
    <property type="entry name" value="P-loop_NTPase"/>
</dbReference>
<name>A0ABV7WLA7_9MICO</name>
<dbReference type="CDD" id="cd02042">
    <property type="entry name" value="ParAB_family"/>
    <property type="match status" value="1"/>
</dbReference>
<dbReference type="RefSeq" id="WP_340290898.1">
    <property type="nucleotide sequence ID" value="NZ_JBBEOI010000025.1"/>
</dbReference>
<evidence type="ECO:0000259" key="1">
    <source>
        <dbReference type="Pfam" id="PF13614"/>
    </source>
</evidence>
<reference evidence="3" key="1">
    <citation type="journal article" date="2019" name="Int. J. Syst. Evol. Microbiol.">
        <title>The Global Catalogue of Microorganisms (GCM) 10K type strain sequencing project: providing services to taxonomists for standard genome sequencing and annotation.</title>
        <authorList>
            <consortium name="The Broad Institute Genomics Platform"/>
            <consortium name="The Broad Institute Genome Sequencing Center for Infectious Disease"/>
            <person name="Wu L."/>
            <person name="Ma J."/>
        </authorList>
    </citation>
    <scope>NUCLEOTIDE SEQUENCE [LARGE SCALE GENOMIC DNA]</scope>
    <source>
        <strain evidence="3">NCAIM B.02333</strain>
    </source>
</reference>
<dbReference type="InterPro" id="IPR025669">
    <property type="entry name" value="AAA_dom"/>
</dbReference>
<keyword evidence="3" id="KW-1185">Reference proteome</keyword>
<organism evidence="2 3">
    <name type="scientific">Aquipuribacter hungaricus</name>
    <dbReference type="NCBI Taxonomy" id="545624"/>
    <lineage>
        <taxon>Bacteria</taxon>
        <taxon>Bacillati</taxon>
        <taxon>Actinomycetota</taxon>
        <taxon>Actinomycetes</taxon>
        <taxon>Micrococcales</taxon>
        <taxon>Intrasporangiaceae</taxon>
        <taxon>Aquipuribacter</taxon>
    </lineage>
</organism>
<evidence type="ECO:0000313" key="2">
    <source>
        <dbReference type="EMBL" id="MFC3690450.1"/>
    </source>
</evidence>
<dbReference type="Pfam" id="PF13614">
    <property type="entry name" value="AAA_31"/>
    <property type="match status" value="1"/>
</dbReference>
<evidence type="ECO:0000313" key="3">
    <source>
        <dbReference type="Proteomes" id="UP001595685"/>
    </source>
</evidence>
<dbReference type="SUPFAM" id="SSF52540">
    <property type="entry name" value="P-loop containing nucleoside triphosphate hydrolases"/>
    <property type="match status" value="1"/>
</dbReference>
<dbReference type="Gene3D" id="3.40.50.300">
    <property type="entry name" value="P-loop containing nucleotide triphosphate hydrolases"/>
    <property type="match status" value="1"/>
</dbReference>
<dbReference type="InterPro" id="IPR050678">
    <property type="entry name" value="DNA_Partitioning_ATPase"/>
</dbReference>
<sequence>MQVLASYSEAGGATKTTTAVSLAMVAAEEGRDVVLVDLDPRAASTKWTGVEPTSKGLHVGAILADEDPAGWADELAVPCAWSPHLRVIPSARDVSLREGERADHAEVRLRASLEGLSADLVVIDCPNRQGGPLIQNALTAADSIVYAAKLDEDGLDGVDGAAATVARFHANRRRLGLDPSVHEAGIVVGAVRDVVMSRNARRALAELRTAYPGLVLHPLVPDRVIVGEARSAHAYYGAYPAGQPVHAAYQALAQQVIR</sequence>
<dbReference type="EMBL" id="JBHRWW010000024">
    <property type="protein sequence ID" value="MFC3690450.1"/>
    <property type="molecule type" value="Genomic_DNA"/>
</dbReference>
<accession>A0ABV7WLA7</accession>
<feature type="domain" description="AAA" evidence="1">
    <location>
        <begin position="1"/>
        <end position="171"/>
    </location>
</feature>
<dbReference type="Proteomes" id="UP001595685">
    <property type="component" value="Unassembled WGS sequence"/>
</dbReference>
<gene>
    <name evidence="2" type="ORF">ACFOLH_19040</name>
</gene>
<dbReference type="PANTHER" id="PTHR13696:SF52">
    <property type="entry name" value="PARA FAMILY PROTEIN CT_582"/>
    <property type="match status" value="1"/>
</dbReference>
<proteinExistence type="predicted"/>